<dbReference type="STRING" id="421072.SAMN04488097_2345"/>
<sequence length="352" mass="39402">MKKLYILIFNFLWLLGFSQNSLLFERNWKVEKVKVNGSTIDISADQTAYFMTFYSDSLFNYVSNICSENFGKVNFNSNTNDFVITQANASVGNCQPTDLNTNYSLFFTKNSNTVNKITYDIVQKSNGYDLILSNISGDQLTFAYYTPPTNLSSQTWVIESLNINGINYHKPTQHQAGNTTINANGDIQSSYFNSGQGSVGFYSDNRFRLLSLAVTLAVSDDPQISQFDGLYFGNFFSGDRTFPYSYDISNGSQTLVITKYNGDKATYSRKVLATSETSKSRISVYPNPAIDIVIVENLKPNASLELIDNSGKIVRSISNSKSTKTEINIKNLPLGIYYLKVDGQSVQKIIKK</sequence>
<dbReference type="EMBL" id="JPLY01000003">
    <property type="protein sequence ID" value="KFC22026.1"/>
    <property type="molecule type" value="Genomic_DNA"/>
</dbReference>
<dbReference type="OrthoDB" id="1247397at2"/>
<accession>A0A085BHT1</accession>
<proteinExistence type="predicted"/>
<evidence type="ECO:0000259" key="2">
    <source>
        <dbReference type="Pfam" id="PF18962"/>
    </source>
</evidence>
<dbReference type="InterPro" id="IPR026444">
    <property type="entry name" value="Secre_tail"/>
</dbReference>
<dbReference type="Pfam" id="PF18962">
    <property type="entry name" value="Por_Secre_tail"/>
    <property type="match status" value="1"/>
</dbReference>
<keyword evidence="1" id="KW-0732">Signal</keyword>
<gene>
    <name evidence="3" type="ORF">IO89_08660</name>
</gene>
<evidence type="ECO:0000313" key="4">
    <source>
        <dbReference type="Proteomes" id="UP000028623"/>
    </source>
</evidence>
<feature type="domain" description="Secretion system C-terminal sorting" evidence="2">
    <location>
        <begin position="284"/>
        <end position="349"/>
    </location>
</feature>
<reference evidence="3 4" key="1">
    <citation type="submission" date="2014-07" db="EMBL/GenBank/DDBJ databases">
        <title>Epilithonimonas lactis LMG 22401 Genome.</title>
        <authorList>
            <person name="Pipes S.E."/>
            <person name="Stropko S.J."/>
        </authorList>
    </citation>
    <scope>NUCLEOTIDE SEQUENCE [LARGE SCALE GENOMIC DNA]</scope>
    <source>
        <strain evidence="3 4">LMG 24401</strain>
    </source>
</reference>
<dbReference type="eggNOG" id="ENOG5030ZIY">
    <property type="taxonomic scope" value="Bacteria"/>
</dbReference>
<dbReference type="Gene3D" id="2.60.120.380">
    <property type="match status" value="1"/>
</dbReference>
<evidence type="ECO:0000256" key="1">
    <source>
        <dbReference type="ARBA" id="ARBA00022729"/>
    </source>
</evidence>
<keyword evidence="4" id="KW-1185">Reference proteome</keyword>
<dbReference type="RefSeq" id="WP_034975334.1">
    <property type="nucleotide sequence ID" value="NZ_FOFI01000003.1"/>
</dbReference>
<evidence type="ECO:0000313" key="3">
    <source>
        <dbReference type="EMBL" id="KFC22026.1"/>
    </source>
</evidence>
<dbReference type="Proteomes" id="UP000028623">
    <property type="component" value="Unassembled WGS sequence"/>
</dbReference>
<organism evidence="3 4">
    <name type="scientific">Epilithonimonas lactis</name>
    <dbReference type="NCBI Taxonomy" id="421072"/>
    <lineage>
        <taxon>Bacteria</taxon>
        <taxon>Pseudomonadati</taxon>
        <taxon>Bacteroidota</taxon>
        <taxon>Flavobacteriia</taxon>
        <taxon>Flavobacteriales</taxon>
        <taxon>Weeksellaceae</taxon>
        <taxon>Chryseobacterium group</taxon>
        <taxon>Epilithonimonas</taxon>
    </lineage>
</organism>
<dbReference type="AlphaFoldDB" id="A0A085BHT1"/>
<protein>
    <recommendedName>
        <fullName evidence="2">Secretion system C-terminal sorting domain-containing protein</fullName>
    </recommendedName>
</protein>
<comment type="caution">
    <text evidence="3">The sequence shown here is derived from an EMBL/GenBank/DDBJ whole genome shotgun (WGS) entry which is preliminary data.</text>
</comment>
<dbReference type="NCBIfam" id="TIGR04183">
    <property type="entry name" value="Por_Secre_tail"/>
    <property type="match status" value="1"/>
</dbReference>
<name>A0A085BHT1_9FLAO</name>